<keyword evidence="3" id="KW-1185">Reference proteome</keyword>
<dbReference type="EMBL" id="MIGC01001709">
    <property type="protein sequence ID" value="PHJ22372.1"/>
    <property type="molecule type" value="Genomic_DNA"/>
</dbReference>
<evidence type="ECO:0000313" key="3">
    <source>
        <dbReference type="Proteomes" id="UP000221165"/>
    </source>
</evidence>
<dbReference type="GeneID" id="94427188"/>
<organism evidence="2 3">
    <name type="scientific">Cystoisospora suis</name>
    <dbReference type="NCBI Taxonomy" id="483139"/>
    <lineage>
        <taxon>Eukaryota</taxon>
        <taxon>Sar</taxon>
        <taxon>Alveolata</taxon>
        <taxon>Apicomplexa</taxon>
        <taxon>Conoidasida</taxon>
        <taxon>Coccidia</taxon>
        <taxon>Eucoccidiorida</taxon>
        <taxon>Eimeriorina</taxon>
        <taxon>Sarcocystidae</taxon>
        <taxon>Cystoisospora</taxon>
    </lineage>
</organism>
<dbReference type="VEuPathDB" id="ToxoDB:CSUI_003782"/>
<accession>A0A2C6L3M5</accession>
<dbReference type="AlphaFoldDB" id="A0A2C6L3M5"/>
<dbReference type="RefSeq" id="XP_067924049.1">
    <property type="nucleotide sequence ID" value="XM_068063977.1"/>
</dbReference>
<evidence type="ECO:0000313" key="2">
    <source>
        <dbReference type="EMBL" id="PHJ22372.1"/>
    </source>
</evidence>
<comment type="caution">
    <text evidence="2">The sequence shown here is derived from an EMBL/GenBank/DDBJ whole genome shotgun (WGS) entry which is preliminary data.</text>
</comment>
<name>A0A2C6L3M5_9APIC</name>
<reference evidence="2 3" key="1">
    <citation type="journal article" date="2017" name="Int. J. Parasitol.">
        <title>The genome of the protozoan parasite Cystoisospora suis and a reverse vaccinology approach to identify vaccine candidates.</title>
        <authorList>
            <person name="Palmieri N."/>
            <person name="Shrestha A."/>
            <person name="Ruttkowski B."/>
            <person name="Beck T."/>
            <person name="Vogl C."/>
            <person name="Tomley F."/>
            <person name="Blake D.P."/>
            <person name="Joachim A."/>
        </authorList>
    </citation>
    <scope>NUCLEOTIDE SEQUENCE [LARGE SCALE GENOMIC DNA]</scope>
    <source>
        <strain evidence="2 3">Wien I</strain>
    </source>
</reference>
<protein>
    <submittedName>
        <fullName evidence="2">Uncharacterized protein</fullName>
    </submittedName>
</protein>
<feature type="compositionally biased region" description="Polar residues" evidence="1">
    <location>
        <begin position="104"/>
        <end position="116"/>
    </location>
</feature>
<gene>
    <name evidence="2" type="ORF">CSUI_003782</name>
</gene>
<proteinExistence type="predicted"/>
<sequence>MAPVKRLLFHAPPPSTSTRRKQQPNFVPRSPRLTRATACFSLCLVFIGCVCASDRVHSGPLSSPKQTPGAALPLTPVKSNASGLTPVAEVLGRLQDVYDMPERSSVSLESSATNGPVSPLEGAIGGTGEEYPRAENRPGFISPEDGQHLGKSGVSPTSDARLPRVTKVPSFSDLTISSRLNGFLALYLLHYPPLTERFASRECGRKLRYVSLRYHAEEVQGAPSYSGDVSPANRLW</sequence>
<feature type="region of interest" description="Disordered" evidence="1">
    <location>
        <begin position="102"/>
        <end position="161"/>
    </location>
</feature>
<dbReference type="Proteomes" id="UP000221165">
    <property type="component" value="Unassembled WGS sequence"/>
</dbReference>
<evidence type="ECO:0000256" key="1">
    <source>
        <dbReference type="SAM" id="MobiDB-lite"/>
    </source>
</evidence>